<dbReference type="EMBL" id="VULX01000002">
    <property type="protein sequence ID" value="MSR90321.1"/>
    <property type="molecule type" value="Genomic_DNA"/>
</dbReference>
<protein>
    <recommendedName>
        <fullName evidence="3">Peptidase C39 domain-containing protein</fullName>
    </recommendedName>
</protein>
<reference evidence="1 2" key="1">
    <citation type="submission" date="2019-08" db="EMBL/GenBank/DDBJ databases">
        <title>In-depth cultivation of the pig gut microbiome towards novel bacterial diversity and tailored functional studies.</title>
        <authorList>
            <person name="Wylensek D."/>
            <person name="Hitch T.C.A."/>
            <person name="Clavel T."/>
        </authorList>
    </citation>
    <scope>NUCLEOTIDE SEQUENCE [LARGE SCALE GENOMIC DNA]</scope>
    <source>
        <strain evidence="1 2">WCA-383-APC-5B</strain>
    </source>
</reference>
<keyword evidence="2" id="KW-1185">Reference proteome</keyword>
<sequence length="62" mass="7480">MKNKLIYQRSEFDCGTTSMINAISYLFDREEIKPEIIKAIYNYTLDEYDQNGNAYHVEHQWK</sequence>
<comment type="caution">
    <text evidence="1">The sequence shown here is derived from an EMBL/GenBank/DDBJ whole genome shotgun (WGS) entry which is preliminary data.</text>
</comment>
<proteinExistence type="predicted"/>
<evidence type="ECO:0008006" key="3">
    <source>
        <dbReference type="Google" id="ProtNLM"/>
    </source>
</evidence>
<dbReference type="RefSeq" id="WP_154530208.1">
    <property type="nucleotide sequence ID" value="NZ_VULX01000002.1"/>
</dbReference>
<dbReference type="Proteomes" id="UP000460287">
    <property type="component" value="Unassembled WGS sequence"/>
</dbReference>
<accession>A0A7X2MWD5</accession>
<name>A0A7X2MWD5_9CLOT</name>
<organism evidence="1 2">
    <name type="scientific">Inconstantimicrobium porci</name>
    <dbReference type="NCBI Taxonomy" id="2652291"/>
    <lineage>
        <taxon>Bacteria</taxon>
        <taxon>Bacillati</taxon>
        <taxon>Bacillota</taxon>
        <taxon>Clostridia</taxon>
        <taxon>Eubacteriales</taxon>
        <taxon>Clostridiaceae</taxon>
        <taxon>Inconstantimicrobium</taxon>
    </lineage>
</organism>
<dbReference type="AlphaFoldDB" id="A0A7X2MWD5"/>
<evidence type="ECO:0000313" key="1">
    <source>
        <dbReference type="EMBL" id="MSR90321.1"/>
    </source>
</evidence>
<evidence type="ECO:0000313" key="2">
    <source>
        <dbReference type="Proteomes" id="UP000460287"/>
    </source>
</evidence>
<gene>
    <name evidence="1" type="ORF">FYJ33_02525</name>
</gene>